<keyword evidence="2" id="KW-1185">Reference proteome</keyword>
<dbReference type="EMBL" id="JAPMUA010000002">
    <property type="protein sequence ID" value="MDG3585751.1"/>
    <property type="molecule type" value="Genomic_DNA"/>
</dbReference>
<reference evidence="1" key="1">
    <citation type="submission" date="2022-11" db="EMBL/GenBank/DDBJ databases">
        <title>High-quality draft genome sequence of Galbibacter sp. strain CMA-7.</title>
        <authorList>
            <person name="Wei L."/>
            <person name="Dong C."/>
            <person name="Shao Z."/>
        </authorList>
    </citation>
    <scope>NUCLEOTIDE SEQUENCE</scope>
    <source>
        <strain evidence="1">CMA-7</strain>
    </source>
</reference>
<evidence type="ECO:0000313" key="1">
    <source>
        <dbReference type="EMBL" id="MDG3585751.1"/>
    </source>
</evidence>
<organism evidence="1 2">
    <name type="scientific">Galbibacter pacificus</name>
    <dbReference type="NCBI Taxonomy" id="2996052"/>
    <lineage>
        <taxon>Bacteria</taxon>
        <taxon>Pseudomonadati</taxon>
        <taxon>Bacteroidota</taxon>
        <taxon>Flavobacteriia</taxon>
        <taxon>Flavobacteriales</taxon>
        <taxon>Flavobacteriaceae</taxon>
        <taxon>Galbibacter</taxon>
    </lineage>
</organism>
<dbReference type="Proteomes" id="UP001153642">
    <property type="component" value="Unassembled WGS sequence"/>
</dbReference>
<proteinExistence type="predicted"/>
<name>A0ABT6FR63_9FLAO</name>
<gene>
    <name evidence="1" type="ORF">OSR52_07705</name>
</gene>
<accession>A0ABT6FR63</accession>
<evidence type="ECO:0008006" key="3">
    <source>
        <dbReference type="Google" id="ProtNLM"/>
    </source>
</evidence>
<evidence type="ECO:0000313" key="2">
    <source>
        <dbReference type="Proteomes" id="UP001153642"/>
    </source>
</evidence>
<dbReference type="RefSeq" id="WP_277898993.1">
    <property type="nucleotide sequence ID" value="NZ_JAPMUA010000002.1"/>
</dbReference>
<comment type="caution">
    <text evidence="1">The sequence shown here is derived from an EMBL/GenBank/DDBJ whole genome shotgun (WGS) entry which is preliminary data.</text>
</comment>
<sequence>MQNFEKDLQFGEQFEQLILQKIQKKYPKAYKVEGYHKEYDLYVNEKITIEIKVDNQTIKTNNILVESQCNGKKSGITTTKASHWCFITHQNVIWVTTKKLKELLKKNSESYYCIQGDWQAKRGYFIPYDELLTIAHHYPTPANYTSLMPPIITQEQKNKRIKELLN</sequence>
<protein>
    <recommendedName>
        <fullName evidence="3">Restriction endonuclease</fullName>
    </recommendedName>
</protein>